<evidence type="ECO:0000313" key="2">
    <source>
        <dbReference type="EMBL" id="RFA27536.1"/>
    </source>
</evidence>
<comment type="caution">
    <text evidence="2">The sequence shown here is derived from an EMBL/GenBank/DDBJ whole genome shotgun (WGS) entry which is preliminary data.</text>
</comment>
<accession>A0A3E0WC70</accession>
<gene>
    <name evidence="2" type="ORF">B7R25_07345</name>
</gene>
<evidence type="ECO:0000313" key="3">
    <source>
        <dbReference type="Proteomes" id="UP000257080"/>
    </source>
</evidence>
<name>A0A3E0WC70_9MICO</name>
<organism evidence="2 3">
    <name type="scientific">Subtercola boreus</name>
    <dbReference type="NCBI Taxonomy" id="120213"/>
    <lineage>
        <taxon>Bacteria</taxon>
        <taxon>Bacillati</taxon>
        <taxon>Actinomycetota</taxon>
        <taxon>Actinomycetes</taxon>
        <taxon>Micrococcales</taxon>
        <taxon>Microbacteriaceae</taxon>
        <taxon>Subtercola</taxon>
    </lineage>
</organism>
<dbReference type="OrthoDB" id="3774129at2"/>
<proteinExistence type="predicted"/>
<reference evidence="2 3" key="1">
    <citation type="submission" date="2017-04" db="EMBL/GenBank/DDBJ databases">
        <title>Comparative genome analysis of Subtercola boreus.</title>
        <authorList>
            <person name="Cho Y.-J."/>
            <person name="Cho A."/>
            <person name="Kim O.-S."/>
            <person name="Lee J.-I."/>
        </authorList>
    </citation>
    <scope>NUCLEOTIDE SEQUENCE [LARGE SCALE GENOMIC DNA]</scope>
    <source>
        <strain evidence="2 3">P28004</strain>
    </source>
</reference>
<evidence type="ECO:0000256" key="1">
    <source>
        <dbReference type="SAM" id="Phobius"/>
    </source>
</evidence>
<feature type="transmembrane region" description="Helical" evidence="1">
    <location>
        <begin position="35"/>
        <end position="58"/>
    </location>
</feature>
<dbReference type="RefSeq" id="WP_116418297.1">
    <property type="nucleotide sequence ID" value="NZ_NBXC01000014.1"/>
</dbReference>
<keyword evidence="1" id="KW-1133">Transmembrane helix</keyword>
<dbReference type="Proteomes" id="UP000257080">
    <property type="component" value="Unassembled WGS sequence"/>
</dbReference>
<dbReference type="EMBL" id="NBXE01000019">
    <property type="protein sequence ID" value="RFA27536.1"/>
    <property type="molecule type" value="Genomic_DNA"/>
</dbReference>
<keyword evidence="1" id="KW-0472">Membrane</keyword>
<sequence length="145" mass="14940">MTDTPDARRVPWLTVVAPREAATAARSGPLTPRRVVIWVAVASVLVIAAVLIAALVAARGLAEQESVQDAADRADRIAEAFVQPALTDALLSGDRAATEAVDVLGEDAIELSAGATNCTSQCQAQNQIRGSLPVPPNPANPTPIG</sequence>
<protein>
    <submittedName>
        <fullName evidence="2">Uncharacterized protein</fullName>
    </submittedName>
</protein>
<keyword evidence="1" id="KW-0812">Transmembrane</keyword>
<dbReference type="AlphaFoldDB" id="A0A3E0WC70"/>